<dbReference type="SUPFAM" id="SSF51621">
    <property type="entry name" value="Phosphoenolpyruvate/pyruvate domain"/>
    <property type="match status" value="1"/>
</dbReference>
<evidence type="ECO:0000313" key="9">
    <source>
        <dbReference type="Proteomes" id="UP000281094"/>
    </source>
</evidence>
<evidence type="ECO:0000256" key="6">
    <source>
        <dbReference type="PIRSR" id="PIRSR015582-2"/>
    </source>
</evidence>
<dbReference type="PANTHER" id="PTHR32308:SF10">
    <property type="entry name" value="CITRATE LYASE SUBUNIT BETA"/>
    <property type="match status" value="1"/>
</dbReference>
<comment type="cofactor">
    <cofactor evidence="1">
        <name>Mg(2+)</name>
        <dbReference type="ChEBI" id="CHEBI:18420"/>
    </cofactor>
</comment>
<keyword evidence="3 6" id="KW-0479">Metal-binding</keyword>
<evidence type="ECO:0000256" key="1">
    <source>
        <dbReference type="ARBA" id="ARBA00001946"/>
    </source>
</evidence>
<dbReference type="Pfam" id="PF03328">
    <property type="entry name" value="HpcH_HpaI"/>
    <property type="match status" value="1"/>
</dbReference>
<accession>A0A3L7JED8</accession>
<dbReference type="PANTHER" id="PTHR32308">
    <property type="entry name" value="LYASE BETA SUBUNIT, PUTATIVE (AFU_ORTHOLOGUE AFUA_4G13030)-RELATED"/>
    <property type="match status" value="1"/>
</dbReference>
<evidence type="ECO:0000256" key="3">
    <source>
        <dbReference type="ARBA" id="ARBA00022723"/>
    </source>
</evidence>
<name>A0A3L7JED8_9HYPH</name>
<dbReference type="InterPro" id="IPR015813">
    <property type="entry name" value="Pyrv/PenolPyrv_kinase-like_dom"/>
</dbReference>
<feature type="binding site" evidence="6">
    <location>
        <position position="132"/>
    </location>
    <ligand>
        <name>Mg(2+)</name>
        <dbReference type="ChEBI" id="CHEBI:18420"/>
    </ligand>
</feature>
<comment type="similarity">
    <text evidence="2">Belongs to the HpcH/HpaI aldolase family.</text>
</comment>
<evidence type="ECO:0000256" key="2">
    <source>
        <dbReference type="ARBA" id="ARBA00005568"/>
    </source>
</evidence>
<feature type="binding site" evidence="5">
    <location>
        <position position="74"/>
    </location>
    <ligand>
        <name>substrate</name>
    </ligand>
</feature>
<feature type="binding site" evidence="5">
    <location>
        <position position="132"/>
    </location>
    <ligand>
        <name>substrate</name>
    </ligand>
</feature>
<keyword evidence="8" id="KW-0456">Lyase</keyword>
<keyword evidence="9" id="KW-1185">Reference proteome</keyword>
<comment type="caution">
    <text evidence="8">The sequence shown here is derived from an EMBL/GenBank/DDBJ whole genome shotgun (WGS) entry which is preliminary data.</text>
</comment>
<dbReference type="GO" id="GO:0000287">
    <property type="term" value="F:magnesium ion binding"/>
    <property type="evidence" value="ECO:0007669"/>
    <property type="project" value="TreeGrafter"/>
</dbReference>
<proteinExistence type="inferred from homology"/>
<sequence length="300" mass="32074">MNIDSSHVLPALRTTLFVPANNERALNRLAELSPDAVIYDLEDAVAPDQKTEARETLRSHFRAHRKAPFQRIIRINPLIGPHGTEDMLAAVACLPDAILLPKVEEPSEVLTLADALSSISNAAAFRIWAMIETPRGFMNLSVIAELGRAPASRLTAIVAGTNDLVALSGITPGPSRSNLVPFLAQMVMAARAGGLSVLDGVFNDLGDQGGFVAECAQAAALGFDGKTLIHPAQIEPARSAFTPDEEARREARAIIEAFDDPENAGKAVLTVNGRMIEHLHRDAALRLLARTGETASGKKE</sequence>
<gene>
    <name evidence="8" type="ORF">D8780_13680</name>
</gene>
<dbReference type="PIRSF" id="PIRSF015582">
    <property type="entry name" value="Cit_lyase_B"/>
    <property type="match status" value="1"/>
</dbReference>
<feature type="binding site" evidence="6">
    <location>
        <position position="163"/>
    </location>
    <ligand>
        <name>Mg(2+)</name>
        <dbReference type="ChEBI" id="CHEBI:18420"/>
    </ligand>
</feature>
<evidence type="ECO:0000256" key="4">
    <source>
        <dbReference type="ARBA" id="ARBA00022842"/>
    </source>
</evidence>
<dbReference type="EMBL" id="RCWN01000001">
    <property type="protein sequence ID" value="RLQ89137.1"/>
    <property type="molecule type" value="Genomic_DNA"/>
</dbReference>
<dbReference type="GO" id="GO:0006107">
    <property type="term" value="P:oxaloacetate metabolic process"/>
    <property type="evidence" value="ECO:0007669"/>
    <property type="project" value="TreeGrafter"/>
</dbReference>
<organism evidence="8 9">
    <name type="scientific">Notoacmeibacter ruber</name>
    <dbReference type="NCBI Taxonomy" id="2670375"/>
    <lineage>
        <taxon>Bacteria</taxon>
        <taxon>Pseudomonadati</taxon>
        <taxon>Pseudomonadota</taxon>
        <taxon>Alphaproteobacteria</taxon>
        <taxon>Hyphomicrobiales</taxon>
        <taxon>Notoacmeibacteraceae</taxon>
        <taxon>Notoacmeibacter</taxon>
    </lineage>
</organism>
<dbReference type="InterPro" id="IPR011206">
    <property type="entry name" value="Citrate_lyase_beta/mcl1/mcl2"/>
</dbReference>
<reference evidence="8 9" key="1">
    <citation type="submission" date="2018-10" db="EMBL/GenBank/DDBJ databases">
        <title>Notoacmeibacter sp. M2BS9Y-3-1, whole genome shotgun sequence.</title>
        <authorList>
            <person name="Tuo L."/>
        </authorList>
    </citation>
    <scope>NUCLEOTIDE SEQUENCE [LARGE SCALE GENOMIC DNA]</scope>
    <source>
        <strain evidence="8 9">M2BS9Y-3-1</strain>
    </source>
</reference>
<evidence type="ECO:0000313" key="8">
    <source>
        <dbReference type="EMBL" id="RLQ89137.1"/>
    </source>
</evidence>
<dbReference type="AlphaFoldDB" id="A0A3L7JED8"/>
<dbReference type="GO" id="GO:0016829">
    <property type="term" value="F:lyase activity"/>
    <property type="evidence" value="ECO:0007669"/>
    <property type="project" value="UniProtKB-KW"/>
</dbReference>
<dbReference type="Gene3D" id="3.20.20.60">
    <property type="entry name" value="Phosphoenolpyruvate-binding domains"/>
    <property type="match status" value="1"/>
</dbReference>
<dbReference type="Proteomes" id="UP000281094">
    <property type="component" value="Unassembled WGS sequence"/>
</dbReference>
<dbReference type="RefSeq" id="WP_121646104.1">
    <property type="nucleotide sequence ID" value="NZ_RCWN01000001.1"/>
</dbReference>
<dbReference type="InterPro" id="IPR005000">
    <property type="entry name" value="Aldolase/citrate-lyase_domain"/>
</dbReference>
<evidence type="ECO:0000259" key="7">
    <source>
        <dbReference type="Pfam" id="PF03328"/>
    </source>
</evidence>
<feature type="domain" description="HpcH/HpaI aldolase/citrate lyase" evidence="7">
    <location>
        <begin position="13"/>
        <end position="231"/>
    </location>
</feature>
<protein>
    <submittedName>
        <fullName evidence="8">CoA ester lyase</fullName>
    </submittedName>
</protein>
<dbReference type="InterPro" id="IPR040442">
    <property type="entry name" value="Pyrv_kinase-like_dom_sf"/>
</dbReference>
<evidence type="ECO:0000256" key="5">
    <source>
        <dbReference type="PIRSR" id="PIRSR015582-1"/>
    </source>
</evidence>
<keyword evidence="4 6" id="KW-0460">Magnesium</keyword>